<gene>
    <name evidence="1" type="ORF">UR42_C0014G0016</name>
</gene>
<evidence type="ECO:0000313" key="2">
    <source>
        <dbReference type="Proteomes" id="UP000034045"/>
    </source>
</evidence>
<protein>
    <submittedName>
        <fullName evidence="1">Uncharacterized protein</fullName>
    </submittedName>
</protein>
<dbReference type="EMBL" id="LBPD01000014">
    <property type="protein sequence ID" value="KKP51506.1"/>
    <property type="molecule type" value="Genomic_DNA"/>
</dbReference>
<proteinExistence type="predicted"/>
<reference evidence="1 2" key="1">
    <citation type="journal article" date="2015" name="Nature">
        <title>rRNA introns, odd ribosomes, and small enigmatic genomes across a large radiation of phyla.</title>
        <authorList>
            <person name="Brown C.T."/>
            <person name="Hug L.A."/>
            <person name="Thomas B.C."/>
            <person name="Sharon I."/>
            <person name="Castelle C.J."/>
            <person name="Singh A."/>
            <person name="Wilkins M.J."/>
            <person name="Williams K.H."/>
            <person name="Banfield J.F."/>
        </authorList>
    </citation>
    <scope>NUCLEOTIDE SEQUENCE [LARGE SCALE GENOMIC DNA]</scope>
</reference>
<sequence length="389" mass="43437">MAKAVESPINAEQLRNASNNYLRCLRLPPSSKVLIITDTLPQTRDVDPHLQTRVNLSTMLRDQIGKDHQVSMIDFGDKPKDEELYGETKRVLNELDELGDEKSQTTVVYLGNDWGNRRNIYQAANEFGETNDVKFAGSLGFTTGDCRVMSQIGEDQLETITKTNEYFETFFKEKPQGSFKITTRDFKGDEHTLNLDYNTSKASFESELGNFDGKHETPLGGYRNVKYINIPGGENYGTPYPFRKANGTFSAEGITFTVKDGFLVDLEIGKGVSVESLSTAQKELIERTNEAKSVKSDLSGQFLPIAELGLGFYELSGIKTYPDSSTLTYEKSGPHIAFGHVAEGSVEEDEIAELSGKFQHSDFVLDYAVITWGQTQDSEQSQFYPPPNK</sequence>
<evidence type="ECO:0000313" key="1">
    <source>
        <dbReference type="EMBL" id="KKP51506.1"/>
    </source>
</evidence>
<organism evidence="1 2">
    <name type="scientific">Candidatus Roizmanbacteria bacterium GW2011_GWA2_33_33</name>
    <dbReference type="NCBI Taxonomy" id="1618476"/>
    <lineage>
        <taxon>Bacteria</taxon>
        <taxon>Candidatus Roizmaniibacteriota</taxon>
    </lineage>
</organism>
<dbReference type="AlphaFoldDB" id="A0A0G0AK11"/>
<name>A0A0G0AK11_9BACT</name>
<comment type="caution">
    <text evidence="1">The sequence shown here is derived from an EMBL/GenBank/DDBJ whole genome shotgun (WGS) entry which is preliminary data.</text>
</comment>
<dbReference type="Proteomes" id="UP000034045">
    <property type="component" value="Unassembled WGS sequence"/>
</dbReference>
<accession>A0A0G0AK11</accession>
<dbReference type="SUPFAM" id="SSF144052">
    <property type="entry name" value="Thermophilic metalloprotease-like"/>
    <property type="match status" value="1"/>
</dbReference>